<feature type="compositionally biased region" description="Basic and acidic residues" evidence="2">
    <location>
        <begin position="118"/>
        <end position="146"/>
    </location>
</feature>
<name>A0A9W8JRH1_9AGAR</name>
<accession>A0A9W8JRH1</accession>
<dbReference type="OrthoDB" id="3063389at2759"/>
<keyword evidence="4" id="KW-1185">Reference proteome</keyword>
<feature type="region of interest" description="Disordered" evidence="2">
    <location>
        <begin position="1"/>
        <end position="25"/>
    </location>
</feature>
<proteinExistence type="predicted"/>
<dbReference type="AlphaFoldDB" id="A0A9W8JRH1"/>
<sequence>MRQKKAAKEAEARRQKLREEAKAAAAAAEQKRLEEEAAEKKRLAEEVAEKKRLEEEAAEQKRLEEAEAEKKRLEEEEAAAAEKKRLDDEAAATIEKKRLDDEVTLNAEISQLAAEEDERLKIEAEQQKAEEQELKRQEDEEKHQQEQADLVAADAAVAAALQDKLADAARLNPSGPTNVDQEAPDPFSPIDPHAADANVIPEQPEYEESVLSEMSEAPGKVQDRLDRVILWKAQIVEIENQIRMLKAQVTSAIAGGDVGAVAEKSVELQRTEKVLRKMQKKEQRRWDNGVEGEVAENPLDTADTITLDGLGPGDAKKRVQEKLEELLSPTAKSLKLTITPAKGKDGKKHTKGLTDIFVMFLLLDYTKTSTDAIKMSRIDIPPEDFATWLTAYRIAATREESEDW</sequence>
<gene>
    <name evidence="3" type="ORF">NLJ89_g9065</name>
</gene>
<reference evidence="3" key="1">
    <citation type="submission" date="2022-07" db="EMBL/GenBank/DDBJ databases">
        <title>Genome Sequence of Agrocybe chaxingu.</title>
        <authorList>
            <person name="Buettner E."/>
        </authorList>
    </citation>
    <scope>NUCLEOTIDE SEQUENCE</scope>
    <source>
        <strain evidence="3">MP-N11</strain>
    </source>
</reference>
<protein>
    <submittedName>
        <fullName evidence="3">Uncharacterized protein</fullName>
    </submittedName>
</protein>
<feature type="region of interest" description="Disordered" evidence="2">
    <location>
        <begin position="167"/>
        <end position="194"/>
    </location>
</feature>
<evidence type="ECO:0000313" key="4">
    <source>
        <dbReference type="Proteomes" id="UP001148786"/>
    </source>
</evidence>
<feature type="region of interest" description="Disordered" evidence="2">
    <location>
        <begin position="46"/>
        <end position="88"/>
    </location>
</feature>
<dbReference type="EMBL" id="JANKHO010001338">
    <property type="protein sequence ID" value="KAJ3502041.1"/>
    <property type="molecule type" value="Genomic_DNA"/>
</dbReference>
<evidence type="ECO:0000256" key="2">
    <source>
        <dbReference type="SAM" id="MobiDB-lite"/>
    </source>
</evidence>
<feature type="region of interest" description="Disordered" evidence="2">
    <location>
        <begin position="113"/>
        <end position="151"/>
    </location>
</feature>
<comment type="caution">
    <text evidence="3">The sequence shown here is derived from an EMBL/GenBank/DDBJ whole genome shotgun (WGS) entry which is preliminary data.</text>
</comment>
<organism evidence="3 4">
    <name type="scientific">Agrocybe chaxingu</name>
    <dbReference type="NCBI Taxonomy" id="84603"/>
    <lineage>
        <taxon>Eukaryota</taxon>
        <taxon>Fungi</taxon>
        <taxon>Dikarya</taxon>
        <taxon>Basidiomycota</taxon>
        <taxon>Agaricomycotina</taxon>
        <taxon>Agaricomycetes</taxon>
        <taxon>Agaricomycetidae</taxon>
        <taxon>Agaricales</taxon>
        <taxon>Agaricineae</taxon>
        <taxon>Strophariaceae</taxon>
        <taxon>Agrocybe</taxon>
    </lineage>
</organism>
<keyword evidence="1" id="KW-0175">Coiled coil</keyword>
<evidence type="ECO:0000313" key="3">
    <source>
        <dbReference type="EMBL" id="KAJ3502041.1"/>
    </source>
</evidence>
<feature type="compositionally biased region" description="Basic and acidic residues" evidence="2">
    <location>
        <begin position="1"/>
        <end position="22"/>
    </location>
</feature>
<evidence type="ECO:0000256" key="1">
    <source>
        <dbReference type="SAM" id="Coils"/>
    </source>
</evidence>
<feature type="coiled-coil region" evidence="1">
    <location>
        <begin position="228"/>
        <end position="281"/>
    </location>
</feature>
<dbReference type="Proteomes" id="UP001148786">
    <property type="component" value="Unassembled WGS sequence"/>
</dbReference>